<dbReference type="InterPro" id="IPR002145">
    <property type="entry name" value="CopG"/>
</dbReference>
<accession>A0A916WIB1</accession>
<sequence length="50" mass="5706">MQKSVPISFRLPPDTKEALEKAAKDDLRSVSSLMEKIVTQWLRQGGYLKD</sequence>
<feature type="domain" description="Ribbon-helix-helix protein CopG" evidence="1">
    <location>
        <begin position="6"/>
        <end position="44"/>
    </location>
</feature>
<evidence type="ECO:0000313" key="2">
    <source>
        <dbReference type="EMBL" id="GGB00647.1"/>
    </source>
</evidence>
<organism evidence="2 3">
    <name type="scientific">Brucella endophytica</name>
    <dbReference type="NCBI Taxonomy" id="1963359"/>
    <lineage>
        <taxon>Bacteria</taxon>
        <taxon>Pseudomonadati</taxon>
        <taxon>Pseudomonadota</taxon>
        <taxon>Alphaproteobacteria</taxon>
        <taxon>Hyphomicrobiales</taxon>
        <taxon>Brucellaceae</taxon>
        <taxon>Brucella/Ochrobactrum group</taxon>
        <taxon>Brucella</taxon>
    </lineage>
</organism>
<reference evidence="2" key="2">
    <citation type="submission" date="2020-09" db="EMBL/GenBank/DDBJ databases">
        <authorList>
            <person name="Sun Q."/>
            <person name="Zhou Y."/>
        </authorList>
    </citation>
    <scope>NUCLEOTIDE SEQUENCE</scope>
    <source>
        <strain evidence="2">CGMCC 1.15082</strain>
    </source>
</reference>
<dbReference type="InterPro" id="IPR013321">
    <property type="entry name" value="Arc_rbn_hlx_hlx"/>
</dbReference>
<comment type="caution">
    <text evidence="2">The sequence shown here is derived from an EMBL/GenBank/DDBJ whole genome shotgun (WGS) entry which is preliminary data.</text>
</comment>
<dbReference type="Pfam" id="PF01402">
    <property type="entry name" value="RHH_1"/>
    <property type="match status" value="1"/>
</dbReference>
<gene>
    <name evidence="2" type="ORF">GCM10011491_31050</name>
</gene>
<name>A0A916WIB1_9HYPH</name>
<dbReference type="EMBL" id="BMHH01000013">
    <property type="protein sequence ID" value="GGB00647.1"/>
    <property type="molecule type" value="Genomic_DNA"/>
</dbReference>
<dbReference type="InterPro" id="IPR010985">
    <property type="entry name" value="Ribbon_hlx_hlx"/>
</dbReference>
<protein>
    <recommendedName>
        <fullName evidence="1">Ribbon-helix-helix protein CopG domain-containing protein</fullName>
    </recommendedName>
</protein>
<evidence type="ECO:0000313" key="3">
    <source>
        <dbReference type="Proteomes" id="UP000646478"/>
    </source>
</evidence>
<dbReference type="Gene3D" id="1.10.1220.10">
    <property type="entry name" value="Met repressor-like"/>
    <property type="match status" value="1"/>
</dbReference>
<dbReference type="GO" id="GO:0006355">
    <property type="term" value="P:regulation of DNA-templated transcription"/>
    <property type="evidence" value="ECO:0007669"/>
    <property type="project" value="InterPro"/>
</dbReference>
<evidence type="ECO:0000259" key="1">
    <source>
        <dbReference type="Pfam" id="PF01402"/>
    </source>
</evidence>
<keyword evidence="3" id="KW-1185">Reference proteome</keyword>
<dbReference type="Proteomes" id="UP000646478">
    <property type="component" value="Unassembled WGS sequence"/>
</dbReference>
<dbReference type="AlphaFoldDB" id="A0A916WIB1"/>
<reference evidence="2" key="1">
    <citation type="journal article" date="2014" name="Int. J. Syst. Evol. Microbiol.">
        <title>Complete genome sequence of Corynebacterium casei LMG S-19264T (=DSM 44701T), isolated from a smear-ripened cheese.</title>
        <authorList>
            <consortium name="US DOE Joint Genome Institute (JGI-PGF)"/>
            <person name="Walter F."/>
            <person name="Albersmeier A."/>
            <person name="Kalinowski J."/>
            <person name="Ruckert C."/>
        </authorList>
    </citation>
    <scope>NUCLEOTIDE SEQUENCE</scope>
    <source>
        <strain evidence="2">CGMCC 1.15082</strain>
    </source>
</reference>
<dbReference type="RefSeq" id="WP_188825101.1">
    <property type="nucleotide sequence ID" value="NZ_BMHH01000013.1"/>
</dbReference>
<dbReference type="SUPFAM" id="SSF47598">
    <property type="entry name" value="Ribbon-helix-helix"/>
    <property type="match status" value="1"/>
</dbReference>
<proteinExistence type="predicted"/>